<dbReference type="EMBL" id="PQNY01000007">
    <property type="protein sequence ID" value="POS01836.1"/>
    <property type="molecule type" value="Genomic_DNA"/>
</dbReference>
<dbReference type="OrthoDB" id="283452at2"/>
<dbReference type="AlphaFoldDB" id="A0A2S4N820"/>
<evidence type="ECO:0000313" key="2">
    <source>
        <dbReference type="Proteomes" id="UP000237056"/>
    </source>
</evidence>
<keyword evidence="2" id="KW-1185">Reference proteome</keyword>
<organism evidence="1 2">
    <name type="scientific">Flavobacterium croceum DSM 17960</name>
    <dbReference type="NCBI Taxonomy" id="1121886"/>
    <lineage>
        <taxon>Bacteria</taxon>
        <taxon>Pseudomonadati</taxon>
        <taxon>Bacteroidota</taxon>
        <taxon>Flavobacteriia</taxon>
        <taxon>Flavobacteriales</taxon>
        <taxon>Flavobacteriaceae</taxon>
        <taxon>Flavobacterium</taxon>
    </lineage>
</organism>
<comment type="caution">
    <text evidence="1">The sequence shown here is derived from an EMBL/GenBank/DDBJ whole genome shotgun (WGS) entry which is preliminary data.</text>
</comment>
<sequence>MKNQSIKLDCGHEVEVIAIDISRTYGEILAGSPSFEDNVYVYENLKAPERWGKRKTVMNQESFNLDLKHFKKYTVYLWLSSSKSIDDPFQKFDGSELVVVWALDDLFSFSINSLIDEGIKEFNWETYAVNTQI</sequence>
<dbReference type="RefSeq" id="WP_103725909.1">
    <property type="nucleotide sequence ID" value="NZ_PQNY01000007.1"/>
</dbReference>
<accession>A0A2S4N820</accession>
<protein>
    <submittedName>
        <fullName evidence="1">Uncharacterized protein</fullName>
    </submittedName>
</protein>
<name>A0A2S4N820_9FLAO</name>
<dbReference type="Proteomes" id="UP000237056">
    <property type="component" value="Unassembled WGS sequence"/>
</dbReference>
<gene>
    <name evidence="1" type="ORF">Q361_10726</name>
</gene>
<evidence type="ECO:0000313" key="1">
    <source>
        <dbReference type="EMBL" id="POS01836.1"/>
    </source>
</evidence>
<reference evidence="1 2" key="1">
    <citation type="submission" date="2018-01" db="EMBL/GenBank/DDBJ databases">
        <title>Genomic Encyclopedia of Type Strains, Phase I: the one thousand microbial genomes (KMG-I) project.</title>
        <authorList>
            <person name="Goeker M."/>
        </authorList>
    </citation>
    <scope>NUCLEOTIDE SEQUENCE [LARGE SCALE GENOMIC DNA]</scope>
    <source>
        <strain evidence="1 2">DSM 17960</strain>
    </source>
</reference>
<proteinExistence type="predicted"/>